<dbReference type="Gene3D" id="3.40.50.300">
    <property type="entry name" value="P-loop containing nucleotide triphosphate hydrolases"/>
    <property type="match status" value="1"/>
</dbReference>
<reference evidence="7 8" key="1">
    <citation type="submission" date="2018-11" db="EMBL/GenBank/DDBJ databases">
        <title>Haplotype-resolved cattle genomes.</title>
        <authorList>
            <person name="Low W.Y."/>
            <person name="Tearle R."/>
            <person name="Bickhart D.M."/>
            <person name="Rosen B.D."/>
            <person name="Koren S."/>
            <person name="Rhie A."/>
            <person name="Hiendleder S."/>
            <person name="Phillippy A.M."/>
            <person name="Smith T.P.L."/>
            <person name="Williams J.L."/>
        </authorList>
    </citation>
    <scope>NUCLEOTIDE SEQUENCE [LARGE SCALE GENOMIC DNA]</scope>
</reference>
<dbReference type="AlphaFoldDB" id="A0A4W2EJW5"/>
<dbReference type="SUPFAM" id="SSF50465">
    <property type="entry name" value="EF-Tu/eEF-1alpha/eIF2-gamma C-terminal domain"/>
    <property type="match status" value="1"/>
</dbReference>
<feature type="domain" description="GTP-eEF1A C-terminal" evidence="6">
    <location>
        <begin position="119"/>
        <end position="218"/>
    </location>
</feature>
<dbReference type="OMA" id="KEAAEXM"/>
<dbReference type="Ensembl" id="ENSBIXT00000020721.1">
    <property type="protein sequence ID" value="ENSBIXP00000033813.1"/>
    <property type="gene ID" value="ENSBIXG00000006350.1"/>
</dbReference>
<dbReference type="InterPro" id="IPR009001">
    <property type="entry name" value="Transl_elong_EF1A/Init_IF2_C"/>
</dbReference>
<keyword evidence="4" id="KW-0648">Protein biosynthesis</keyword>
<evidence type="ECO:0000313" key="8">
    <source>
        <dbReference type="Proteomes" id="UP000314981"/>
    </source>
</evidence>
<dbReference type="Proteomes" id="UP000314981">
    <property type="component" value="Chromosome 9"/>
</dbReference>
<dbReference type="Gene3D" id="2.40.30.10">
    <property type="entry name" value="Translation factors"/>
    <property type="match status" value="1"/>
</dbReference>
<keyword evidence="8" id="KW-1185">Reference proteome</keyword>
<sequence length="241" mass="25955">MDSTEPPYSQKRYEEIVKEVSTYIKKIGYNPDTVAFVPISGWNGDNTLEPSANMPWFKGWKVTRKDSNASGTTLLEALSEALPGDNVGFNVKNVSVNDVCHGNVAGDSKNDPSMEAAGFTAQVIVLNHPGQISAGYAPMLDCHTAHIACKFAELKEKIDHRFGKKLEDGPKFLKSGDAAIIDMVPGKPMCVESFSDYPSLGCFAVRNMRQTVAVGVIKAVDKKAAGAGKVTKSAQKAQKAK</sequence>
<comment type="similarity">
    <text evidence="1">Belongs to the TRAFAC class translation factor GTPase superfamily. Classic translation factor GTPase family. EF-Tu/EF-1A subfamily.</text>
</comment>
<evidence type="ECO:0000259" key="6">
    <source>
        <dbReference type="Pfam" id="PF22594"/>
    </source>
</evidence>
<dbReference type="SUPFAM" id="SSF50447">
    <property type="entry name" value="Translation proteins"/>
    <property type="match status" value="1"/>
</dbReference>
<evidence type="ECO:0000256" key="3">
    <source>
        <dbReference type="ARBA" id="ARBA00022768"/>
    </source>
</evidence>
<accession>A0A4W2EJW5</accession>
<dbReference type="InterPro" id="IPR027417">
    <property type="entry name" value="P-loop_NTPase"/>
</dbReference>
<dbReference type="InterPro" id="IPR009000">
    <property type="entry name" value="Transl_B-barrel_sf"/>
</dbReference>
<evidence type="ECO:0000256" key="5">
    <source>
        <dbReference type="ARBA" id="ARBA00023134"/>
    </source>
</evidence>
<dbReference type="Pfam" id="PF22594">
    <property type="entry name" value="GTP-eEF1A_C"/>
    <property type="match status" value="1"/>
</dbReference>
<evidence type="ECO:0000313" key="7">
    <source>
        <dbReference type="Ensembl" id="ENSBIXP00000033813.1"/>
    </source>
</evidence>
<evidence type="ECO:0000256" key="4">
    <source>
        <dbReference type="ARBA" id="ARBA00022917"/>
    </source>
</evidence>
<dbReference type="GO" id="GO:0003746">
    <property type="term" value="F:translation elongation factor activity"/>
    <property type="evidence" value="ECO:0007669"/>
    <property type="project" value="UniProtKB-KW"/>
</dbReference>
<evidence type="ECO:0000256" key="2">
    <source>
        <dbReference type="ARBA" id="ARBA00022741"/>
    </source>
</evidence>
<evidence type="ECO:0000256" key="1">
    <source>
        <dbReference type="ARBA" id="ARBA00007249"/>
    </source>
</evidence>
<protein>
    <recommendedName>
        <fullName evidence="6">GTP-eEF1A C-terminal domain-containing protein</fullName>
    </recommendedName>
</protein>
<dbReference type="PANTHER" id="PTHR44830:SF1">
    <property type="entry name" value="TR-TYPE G DOMAIN-CONTAINING PROTEIN"/>
    <property type="match status" value="1"/>
</dbReference>
<dbReference type="GO" id="GO:0005525">
    <property type="term" value="F:GTP binding"/>
    <property type="evidence" value="ECO:0007669"/>
    <property type="project" value="UniProtKB-KW"/>
</dbReference>
<organism evidence="7 8">
    <name type="scientific">Bos indicus x Bos taurus</name>
    <name type="common">Hybrid cattle</name>
    <dbReference type="NCBI Taxonomy" id="30522"/>
    <lineage>
        <taxon>Eukaryota</taxon>
        <taxon>Metazoa</taxon>
        <taxon>Chordata</taxon>
        <taxon>Craniata</taxon>
        <taxon>Vertebrata</taxon>
        <taxon>Euteleostomi</taxon>
        <taxon>Mammalia</taxon>
        <taxon>Eutheria</taxon>
        <taxon>Laurasiatheria</taxon>
        <taxon>Artiodactyla</taxon>
        <taxon>Ruminantia</taxon>
        <taxon>Pecora</taxon>
        <taxon>Bovidae</taxon>
        <taxon>Bovinae</taxon>
        <taxon>Bos</taxon>
    </lineage>
</organism>
<dbReference type="InterPro" id="IPR054696">
    <property type="entry name" value="GTP-eEF1A_C"/>
</dbReference>
<dbReference type="SUPFAM" id="SSF52540">
    <property type="entry name" value="P-loop containing nucleoside triphosphate hydrolases"/>
    <property type="match status" value="1"/>
</dbReference>
<reference evidence="7" key="2">
    <citation type="submission" date="2025-08" db="UniProtKB">
        <authorList>
            <consortium name="Ensembl"/>
        </authorList>
    </citation>
    <scope>IDENTIFICATION</scope>
</reference>
<dbReference type="FunFam" id="2.40.30.10:FF:000005">
    <property type="entry name" value="Elongation factor 1-alpha"/>
    <property type="match status" value="1"/>
</dbReference>
<keyword evidence="3" id="KW-0251">Elongation factor</keyword>
<dbReference type="CDD" id="cd03705">
    <property type="entry name" value="EF1_alpha_III"/>
    <property type="match status" value="1"/>
</dbReference>
<dbReference type="PANTHER" id="PTHR44830">
    <property type="entry name" value="ELONGATION FACTOR 1 ALPHA"/>
    <property type="match status" value="1"/>
</dbReference>
<proteinExistence type="inferred from homology"/>
<keyword evidence="5" id="KW-0342">GTP-binding</keyword>
<dbReference type="STRING" id="30522.A0A4W2EJW5"/>
<reference evidence="7" key="3">
    <citation type="submission" date="2025-09" db="UniProtKB">
        <authorList>
            <consortium name="Ensembl"/>
        </authorList>
    </citation>
    <scope>IDENTIFICATION</scope>
</reference>
<name>A0A4W2EJW5_BOBOX</name>
<keyword evidence="2" id="KW-0547">Nucleotide-binding</keyword>